<dbReference type="Gene3D" id="3.40.1690.20">
    <property type="match status" value="1"/>
</dbReference>
<reference evidence="11" key="1">
    <citation type="journal article" date="2024" name="IScience">
        <title>Strigolactones Initiate the Formation of Haustorium-like Structures in Castilleja.</title>
        <authorList>
            <person name="Buerger M."/>
            <person name="Peterson D."/>
            <person name="Chory J."/>
        </authorList>
    </citation>
    <scope>NUCLEOTIDE SEQUENCE [LARGE SCALE GENOMIC DNA]</scope>
</reference>
<evidence type="ECO:0000256" key="4">
    <source>
        <dbReference type="ARBA" id="ARBA00022741"/>
    </source>
</evidence>
<dbReference type="GO" id="GO:0046872">
    <property type="term" value="F:metal ion binding"/>
    <property type="evidence" value="ECO:0007669"/>
    <property type="project" value="UniProtKB-KW"/>
</dbReference>
<sequence>MIFSRIGSQLSRSSRFRNVITGANRGRSLLCTKEKFGASDLNVLNGNFKQIDGNLTFIRGYLSTIGASKRPISRTFLSDFNHSTANPKVRRFFSTEAPTNKDYEDFYQIRRIRGPKEGGNTDNNGSSYHVTFFGHLQTAAFLLLVIEWLFSPFPSNPPAGQQISFQEFKNKLLKPGLVDRIVVSNESVAKVYVRRSPQNQSRYDTIEGSYFEIPILGGAKSCQTPYKCYFDFGSGYSFEEMLHNAQEAMGIDLHDYVPVTYVSEIDWHKAIMWSCVIIWLC</sequence>
<dbReference type="AlphaFoldDB" id="A0ABD3BRM9"/>
<protein>
    <recommendedName>
        <fullName evidence="9">Peptidase M41 FtsH extracellular domain-containing protein</fullName>
    </recommendedName>
</protein>
<dbReference type="GO" id="GO:0008237">
    <property type="term" value="F:metallopeptidase activity"/>
    <property type="evidence" value="ECO:0007669"/>
    <property type="project" value="UniProtKB-KW"/>
</dbReference>
<keyword evidence="3" id="KW-0479">Metal-binding</keyword>
<evidence type="ECO:0000256" key="7">
    <source>
        <dbReference type="ARBA" id="ARBA00022840"/>
    </source>
</evidence>
<evidence type="ECO:0000256" key="1">
    <source>
        <dbReference type="ARBA" id="ARBA00001947"/>
    </source>
</evidence>
<evidence type="ECO:0000313" key="10">
    <source>
        <dbReference type="EMBL" id="KAL3620105.1"/>
    </source>
</evidence>
<keyword evidence="2" id="KW-0645">Protease</keyword>
<keyword evidence="7" id="KW-0067">ATP-binding</keyword>
<keyword evidence="6" id="KW-0862">Zinc</keyword>
<dbReference type="GO" id="GO:0006508">
    <property type="term" value="P:proteolysis"/>
    <property type="evidence" value="ECO:0007669"/>
    <property type="project" value="UniProtKB-KW"/>
</dbReference>
<proteinExistence type="predicted"/>
<dbReference type="InterPro" id="IPR050928">
    <property type="entry name" value="ATP-dep_Zn_Metalloprotease"/>
</dbReference>
<evidence type="ECO:0000259" key="9">
    <source>
        <dbReference type="Pfam" id="PF06480"/>
    </source>
</evidence>
<dbReference type="EMBL" id="JAVIJP010000066">
    <property type="protein sequence ID" value="KAL3620105.1"/>
    <property type="molecule type" value="Genomic_DNA"/>
</dbReference>
<evidence type="ECO:0000256" key="3">
    <source>
        <dbReference type="ARBA" id="ARBA00022723"/>
    </source>
</evidence>
<keyword evidence="11" id="KW-1185">Reference proteome</keyword>
<accession>A0ABD3BRM9</accession>
<dbReference type="PANTHER" id="PTHR43655:SF2">
    <property type="entry name" value="AFG3 LIKE MATRIX AAA PEPTIDASE SUBUNIT 2, ISOFORM A"/>
    <property type="match status" value="1"/>
</dbReference>
<name>A0ABD3BRM9_9LAMI</name>
<evidence type="ECO:0000313" key="11">
    <source>
        <dbReference type="Proteomes" id="UP001632038"/>
    </source>
</evidence>
<evidence type="ECO:0000256" key="5">
    <source>
        <dbReference type="ARBA" id="ARBA00022801"/>
    </source>
</evidence>
<keyword evidence="4" id="KW-0547">Nucleotide-binding</keyword>
<evidence type="ECO:0000256" key="6">
    <source>
        <dbReference type="ARBA" id="ARBA00022833"/>
    </source>
</evidence>
<dbReference type="PANTHER" id="PTHR43655">
    <property type="entry name" value="ATP-DEPENDENT PROTEASE"/>
    <property type="match status" value="1"/>
</dbReference>
<evidence type="ECO:0000256" key="2">
    <source>
        <dbReference type="ARBA" id="ARBA00022670"/>
    </source>
</evidence>
<comment type="caution">
    <text evidence="10">The sequence shown here is derived from an EMBL/GenBank/DDBJ whole genome shotgun (WGS) entry which is preliminary data.</text>
</comment>
<keyword evidence="8" id="KW-0482">Metalloprotease</keyword>
<dbReference type="InterPro" id="IPR011546">
    <property type="entry name" value="Pept_M41_FtsH_extracell"/>
</dbReference>
<feature type="domain" description="Peptidase M41 FtsH extracellular" evidence="9">
    <location>
        <begin position="141"/>
        <end position="253"/>
    </location>
</feature>
<gene>
    <name evidence="10" type="ORF">CASFOL_035017</name>
</gene>
<dbReference type="Proteomes" id="UP001632038">
    <property type="component" value="Unassembled WGS sequence"/>
</dbReference>
<organism evidence="10 11">
    <name type="scientific">Castilleja foliolosa</name>
    <dbReference type="NCBI Taxonomy" id="1961234"/>
    <lineage>
        <taxon>Eukaryota</taxon>
        <taxon>Viridiplantae</taxon>
        <taxon>Streptophyta</taxon>
        <taxon>Embryophyta</taxon>
        <taxon>Tracheophyta</taxon>
        <taxon>Spermatophyta</taxon>
        <taxon>Magnoliopsida</taxon>
        <taxon>eudicotyledons</taxon>
        <taxon>Gunneridae</taxon>
        <taxon>Pentapetalae</taxon>
        <taxon>asterids</taxon>
        <taxon>lamiids</taxon>
        <taxon>Lamiales</taxon>
        <taxon>Orobanchaceae</taxon>
        <taxon>Pedicularideae</taxon>
        <taxon>Castillejinae</taxon>
        <taxon>Castilleja</taxon>
    </lineage>
</organism>
<keyword evidence="5" id="KW-0378">Hydrolase</keyword>
<dbReference type="GO" id="GO:0005524">
    <property type="term" value="F:ATP binding"/>
    <property type="evidence" value="ECO:0007669"/>
    <property type="project" value="UniProtKB-KW"/>
</dbReference>
<comment type="cofactor">
    <cofactor evidence="1">
        <name>Zn(2+)</name>
        <dbReference type="ChEBI" id="CHEBI:29105"/>
    </cofactor>
</comment>
<dbReference type="Pfam" id="PF06480">
    <property type="entry name" value="FtsH_ext"/>
    <property type="match status" value="1"/>
</dbReference>
<evidence type="ECO:0000256" key="8">
    <source>
        <dbReference type="ARBA" id="ARBA00023049"/>
    </source>
</evidence>